<evidence type="ECO:0000256" key="10">
    <source>
        <dbReference type="ARBA" id="ARBA00023310"/>
    </source>
</evidence>
<evidence type="ECO:0000256" key="8">
    <source>
        <dbReference type="ARBA" id="ARBA00023065"/>
    </source>
</evidence>
<evidence type="ECO:0000256" key="11">
    <source>
        <dbReference type="HAMAP-Rule" id="MF_01393"/>
    </source>
</evidence>
<evidence type="ECO:0000256" key="4">
    <source>
        <dbReference type="ARBA" id="ARBA00022547"/>
    </source>
</evidence>
<feature type="transmembrane region" description="Helical" evidence="11">
    <location>
        <begin position="177"/>
        <end position="196"/>
    </location>
</feature>
<accession>A0AAU8JZW8</accession>
<keyword evidence="11" id="KW-1003">Cell membrane</keyword>
<proteinExistence type="inferred from homology"/>
<keyword evidence="7 11" id="KW-1133">Transmembrane helix</keyword>
<dbReference type="HAMAP" id="MF_01393">
    <property type="entry name" value="ATP_synth_a_bact"/>
    <property type="match status" value="1"/>
</dbReference>
<gene>
    <name evidence="11 13" type="primary">atpB</name>
    <name evidence="13" type="ORF">ABWK59_22050</name>
</gene>
<evidence type="ECO:0000256" key="5">
    <source>
        <dbReference type="ARBA" id="ARBA00022692"/>
    </source>
</evidence>
<protein>
    <recommendedName>
        <fullName evidence="11 12">ATP synthase subunit a</fullName>
    </recommendedName>
    <alternativeName>
        <fullName evidence="11">ATP synthase F0 sector subunit a</fullName>
    </alternativeName>
    <alternativeName>
        <fullName evidence="11">F-ATPase subunit 6</fullName>
    </alternativeName>
</protein>
<feature type="transmembrane region" description="Helical" evidence="11">
    <location>
        <begin position="136"/>
        <end position="157"/>
    </location>
</feature>
<feature type="transmembrane region" description="Helical" evidence="11">
    <location>
        <begin position="233"/>
        <end position="253"/>
    </location>
</feature>
<dbReference type="PANTHER" id="PTHR11410">
    <property type="entry name" value="ATP SYNTHASE SUBUNIT A"/>
    <property type="match status" value="1"/>
</dbReference>
<dbReference type="GO" id="GO:0046933">
    <property type="term" value="F:proton-transporting ATP synthase activity, rotational mechanism"/>
    <property type="evidence" value="ECO:0007669"/>
    <property type="project" value="UniProtKB-UniRule"/>
</dbReference>
<dbReference type="Gene3D" id="1.20.120.220">
    <property type="entry name" value="ATP synthase, F0 complex, subunit A"/>
    <property type="match status" value="1"/>
</dbReference>
<dbReference type="RefSeq" id="WP_354642337.1">
    <property type="nucleotide sequence ID" value="NZ_CP159872.1"/>
</dbReference>
<evidence type="ECO:0000256" key="3">
    <source>
        <dbReference type="ARBA" id="ARBA00022448"/>
    </source>
</evidence>
<dbReference type="AlphaFoldDB" id="A0AAU8JZW8"/>
<dbReference type="SUPFAM" id="SSF81336">
    <property type="entry name" value="F1F0 ATP synthase subunit A"/>
    <property type="match status" value="1"/>
</dbReference>
<dbReference type="InterPro" id="IPR000568">
    <property type="entry name" value="ATP_synth_F0_asu"/>
</dbReference>
<dbReference type="PANTHER" id="PTHR11410:SF0">
    <property type="entry name" value="ATP SYNTHASE SUBUNIT A"/>
    <property type="match status" value="1"/>
</dbReference>
<feature type="transmembrane region" description="Helical" evidence="11">
    <location>
        <begin position="208"/>
        <end position="227"/>
    </location>
</feature>
<feature type="transmembrane region" description="Helical" evidence="11">
    <location>
        <begin position="54"/>
        <end position="72"/>
    </location>
</feature>
<dbReference type="InterPro" id="IPR045083">
    <property type="entry name" value="ATP_synth_F0_asu_bact/mt"/>
</dbReference>
<feature type="transmembrane region" description="Helical" evidence="11">
    <location>
        <begin position="109"/>
        <end position="129"/>
    </location>
</feature>
<evidence type="ECO:0000313" key="13">
    <source>
        <dbReference type="EMBL" id="XCM81402.1"/>
    </source>
</evidence>
<organism evidence="13">
    <name type="scientific">Kitasatospora camelliae</name>
    <dbReference type="NCBI Taxonomy" id="3156397"/>
    <lineage>
        <taxon>Bacteria</taxon>
        <taxon>Bacillati</taxon>
        <taxon>Actinomycetota</taxon>
        <taxon>Actinomycetes</taxon>
        <taxon>Kitasatosporales</taxon>
        <taxon>Streptomycetaceae</taxon>
        <taxon>Kitasatospora</taxon>
    </lineage>
</organism>
<keyword evidence="5 11" id="KW-0812">Transmembrane</keyword>
<evidence type="ECO:0000256" key="7">
    <source>
        <dbReference type="ARBA" id="ARBA00022989"/>
    </source>
</evidence>
<dbReference type="GO" id="GO:0005886">
    <property type="term" value="C:plasma membrane"/>
    <property type="evidence" value="ECO:0007669"/>
    <property type="project" value="UniProtKB-SubCell"/>
</dbReference>
<dbReference type="KEGG" id="kcm:ABWK59_22050"/>
<dbReference type="PRINTS" id="PR00123">
    <property type="entry name" value="ATPASEA"/>
</dbReference>
<comment type="subcellular location">
    <subcellularLocation>
        <location evidence="11 12">Cell membrane</location>
        <topology evidence="11 12">Multi-pass membrane protein</topology>
    </subcellularLocation>
    <subcellularLocation>
        <location evidence="1">Membrane</location>
        <topology evidence="1">Multi-pass membrane protein</topology>
    </subcellularLocation>
</comment>
<dbReference type="InterPro" id="IPR035908">
    <property type="entry name" value="F0_ATP_A_sf"/>
</dbReference>
<comment type="similarity">
    <text evidence="2 11 12">Belongs to the ATPase A chain family.</text>
</comment>
<keyword evidence="6 11" id="KW-0375">Hydrogen ion transport</keyword>
<keyword evidence="10 11" id="KW-0066">ATP synthesis</keyword>
<keyword evidence="4 11" id="KW-0138">CF(0)</keyword>
<dbReference type="CDD" id="cd00310">
    <property type="entry name" value="ATP-synt_Fo_a_6"/>
    <property type="match status" value="1"/>
</dbReference>
<dbReference type="NCBIfam" id="TIGR01131">
    <property type="entry name" value="ATP_synt_6_or_A"/>
    <property type="match status" value="1"/>
</dbReference>
<keyword evidence="8 11" id="KW-0406">Ion transport</keyword>
<keyword evidence="3 11" id="KW-0813">Transport</keyword>
<reference evidence="13" key="1">
    <citation type="submission" date="2024-06" db="EMBL/GenBank/DDBJ databases">
        <title>The genome sequences of Kitasatospora sp. strain HUAS MG31.</title>
        <authorList>
            <person name="Mo P."/>
        </authorList>
    </citation>
    <scope>NUCLEOTIDE SEQUENCE</scope>
    <source>
        <strain evidence="13">HUAS MG31</strain>
    </source>
</reference>
<evidence type="ECO:0000256" key="2">
    <source>
        <dbReference type="ARBA" id="ARBA00006810"/>
    </source>
</evidence>
<sequence length="277" mass="30311">MTKESVVSAEPTLLASGGSCHFSDPGCGFPAPGLNEFQFEPIFTIGSFEFNKPMLLSVFVAVLVVVFFWAAFAKPKLVPGKLQLVGEIGYDFVKRSIVLETIGKKGEKYVPMLVSMFFFVWLMNIMSIIPFAQFPVTAAIAFPAGLAGIVWVTYMGLTFKKHGFVGGLKNLCWPSGIPGWVMFILVPIEFFSNIFVRPFTLAVRAFANMFAGHLLIVMFSIASWYLLSPSLGALYGSASFIVAVGLTAFELLVQFLQAYIFVMLASSYIAGALEEAH</sequence>
<dbReference type="EMBL" id="CP159872">
    <property type="protein sequence ID" value="XCM81402.1"/>
    <property type="molecule type" value="Genomic_DNA"/>
</dbReference>
<evidence type="ECO:0000256" key="6">
    <source>
        <dbReference type="ARBA" id="ARBA00022781"/>
    </source>
</evidence>
<dbReference type="GO" id="GO:0045259">
    <property type="term" value="C:proton-transporting ATP synthase complex"/>
    <property type="evidence" value="ECO:0007669"/>
    <property type="project" value="UniProtKB-KW"/>
</dbReference>
<comment type="function">
    <text evidence="11 12">Key component of the proton channel; it plays a direct role in the translocation of protons across the membrane.</text>
</comment>
<evidence type="ECO:0000256" key="9">
    <source>
        <dbReference type="ARBA" id="ARBA00023136"/>
    </source>
</evidence>
<evidence type="ECO:0000256" key="12">
    <source>
        <dbReference type="RuleBase" id="RU000483"/>
    </source>
</evidence>
<dbReference type="Pfam" id="PF00119">
    <property type="entry name" value="ATP-synt_A"/>
    <property type="match status" value="1"/>
</dbReference>
<evidence type="ECO:0000256" key="1">
    <source>
        <dbReference type="ARBA" id="ARBA00004141"/>
    </source>
</evidence>
<keyword evidence="9 11" id="KW-0472">Membrane</keyword>
<name>A0AAU8JZW8_9ACTN</name>